<protein>
    <submittedName>
        <fullName evidence="5">Methyltransferase domain-containing protein</fullName>
    </submittedName>
</protein>
<evidence type="ECO:0000256" key="2">
    <source>
        <dbReference type="ARBA" id="ARBA00022603"/>
    </source>
</evidence>
<dbReference type="SUPFAM" id="SSF53335">
    <property type="entry name" value="S-adenosyl-L-methionine-dependent methyltransferases"/>
    <property type="match status" value="1"/>
</dbReference>
<evidence type="ECO:0000313" key="6">
    <source>
        <dbReference type="Proteomes" id="UP000286990"/>
    </source>
</evidence>
<reference evidence="6" key="1">
    <citation type="submission" date="2018-12" db="EMBL/GenBank/DDBJ databases">
        <title>Maribacter lutimaris sp. nov., isolated from marine sediment.</title>
        <authorList>
            <person name="Kim K.K."/>
        </authorList>
    </citation>
    <scope>NUCLEOTIDE SEQUENCE [LARGE SCALE GENOMIC DNA]</scope>
    <source>
        <strain evidence="6">PoM-212</strain>
    </source>
</reference>
<name>A0A426RGT6_9FLAO</name>
<dbReference type="RefSeq" id="WP_125222885.1">
    <property type="nucleotide sequence ID" value="NZ_QUSX01000002.1"/>
</dbReference>
<keyword evidence="2 5" id="KW-0489">Methyltransferase</keyword>
<dbReference type="GO" id="GO:0008757">
    <property type="term" value="F:S-adenosylmethionine-dependent methyltransferase activity"/>
    <property type="evidence" value="ECO:0007669"/>
    <property type="project" value="InterPro"/>
</dbReference>
<gene>
    <name evidence="5" type="ORF">DZC72_10585</name>
</gene>
<dbReference type="Pfam" id="PF05724">
    <property type="entry name" value="TPMT"/>
    <property type="match status" value="1"/>
</dbReference>
<dbReference type="PANTHER" id="PTHR32183:SF6">
    <property type="entry name" value="CYSTEINE SULFINATE DESULFINASE_CYSTEINE DESULFURASE AND RELATED ENZYMES"/>
    <property type="match status" value="1"/>
</dbReference>
<evidence type="ECO:0000256" key="1">
    <source>
        <dbReference type="ARBA" id="ARBA00022553"/>
    </source>
</evidence>
<dbReference type="InterPro" id="IPR008854">
    <property type="entry name" value="TPMT"/>
</dbReference>
<dbReference type="Proteomes" id="UP000286990">
    <property type="component" value="Unassembled WGS sequence"/>
</dbReference>
<keyword evidence="1" id="KW-0597">Phosphoprotein</keyword>
<evidence type="ECO:0000256" key="4">
    <source>
        <dbReference type="ARBA" id="ARBA00022691"/>
    </source>
</evidence>
<dbReference type="CDD" id="cd02440">
    <property type="entry name" value="AdoMet_MTases"/>
    <property type="match status" value="1"/>
</dbReference>
<keyword evidence="4" id="KW-0949">S-adenosyl-L-methionine</keyword>
<dbReference type="GO" id="GO:0032259">
    <property type="term" value="P:methylation"/>
    <property type="evidence" value="ECO:0007669"/>
    <property type="project" value="UniProtKB-KW"/>
</dbReference>
<dbReference type="Gene3D" id="3.40.50.150">
    <property type="entry name" value="Vaccinia Virus protein VP39"/>
    <property type="match status" value="1"/>
</dbReference>
<organism evidence="5 6">
    <name type="scientific">Maribacter algicola</name>
    <dbReference type="NCBI Taxonomy" id="2498892"/>
    <lineage>
        <taxon>Bacteria</taxon>
        <taxon>Pseudomonadati</taxon>
        <taxon>Bacteroidota</taxon>
        <taxon>Flavobacteriia</taxon>
        <taxon>Flavobacteriales</taxon>
        <taxon>Flavobacteriaceae</taxon>
        <taxon>Maribacter</taxon>
    </lineage>
</organism>
<dbReference type="AlphaFoldDB" id="A0A426RGT6"/>
<keyword evidence="3" id="KW-0808">Transferase</keyword>
<comment type="caution">
    <text evidence="5">The sequence shown here is derived from an EMBL/GenBank/DDBJ whole genome shotgun (WGS) entry which is preliminary data.</text>
</comment>
<dbReference type="PROSITE" id="PS51585">
    <property type="entry name" value="SAM_MT_TPMT"/>
    <property type="match status" value="1"/>
</dbReference>
<evidence type="ECO:0000256" key="3">
    <source>
        <dbReference type="ARBA" id="ARBA00022679"/>
    </source>
</evidence>
<keyword evidence="6" id="KW-1185">Reference proteome</keyword>
<dbReference type="InterPro" id="IPR029063">
    <property type="entry name" value="SAM-dependent_MTases_sf"/>
</dbReference>
<dbReference type="PANTHER" id="PTHR32183">
    <property type="match status" value="1"/>
</dbReference>
<evidence type="ECO:0000313" key="5">
    <source>
        <dbReference type="EMBL" id="RRQ48163.1"/>
    </source>
</evidence>
<dbReference type="OrthoDB" id="9778208at2"/>
<dbReference type="EMBL" id="QUSX01000002">
    <property type="protein sequence ID" value="RRQ48163.1"/>
    <property type="molecule type" value="Genomic_DNA"/>
</dbReference>
<proteinExistence type="predicted"/>
<sequence>MDEKTYWNQRYETGETGWNIGHPSTPIMEFADQLNDKQMAILIPGAGNAYEGEYLYRHGFKNVHVLDISDVPMKSFKKRNPQFPEAQLLNEDFFTHKGAYDLILEQTFFCSLVPTDENRSNYARQMHRLLKPKGILAGVWFNFPLTDNMEKRPFGGNKELYISYLEPYFKIITFKPCYNSIPQRQGNELFGIFEKK</sequence>
<accession>A0A426RGT6</accession>